<accession>A0A0C3P3Z6</accession>
<organism evidence="1 2">
    <name type="scientific">Pisolithus tinctorius Marx 270</name>
    <dbReference type="NCBI Taxonomy" id="870435"/>
    <lineage>
        <taxon>Eukaryota</taxon>
        <taxon>Fungi</taxon>
        <taxon>Dikarya</taxon>
        <taxon>Basidiomycota</taxon>
        <taxon>Agaricomycotina</taxon>
        <taxon>Agaricomycetes</taxon>
        <taxon>Agaricomycetidae</taxon>
        <taxon>Boletales</taxon>
        <taxon>Sclerodermatineae</taxon>
        <taxon>Pisolithaceae</taxon>
        <taxon>Pisolithus</taxon>
    </lineage>
</organism>
<dbReference type="AlphaFoldDB" id="A0A0C3P3Z6"/>
<name>A0A0C3P3Z6_PISTI</name>
<dbReference type="Proteomes" id="UP000054217">
    <property type="component" value="Unassembled WGS sequence"/>
</dbReference>
<reference evidence="1 2" key="1">
    <citation type="submission" date="2014-04" db="EMBL/GenBank/DDBJ databases">
        <authorList>
            <consortium name="DOE Joint Genome Institute"/>
            <person name="Kuo A."/>
            <person name="Kohler A."/>
            <person name="Costa M.D."/>
            <person name="Nagy L.G."/>
            <person name="Floudas D."/>
            <person name="Copeland A."/>
            <person name="Barry K.W."/>
            <person name="Cichocki N."/>
            <person name="Veneault-Fourrey C."/>
            <person name="LaButti K."/>
            <person name="Lindquist E.A."/>
            <person name="Lipzen A."/>
            <person name="Lundell T."/>
            <person name="Morin E."/>
            <person name="Murat C."/>
            <person name="Sun H."/>
            <person name="Tunlid A."/>
            <person name="Henrissat B."/>
            <person name="Grigoriev I.V."/>
            <person name="Hibbett D.S."/>
            <person name="Martin F."/>
            <person name="Nordberg H.P."/>
            <person name="Cantor M.N."/>
            <person name="Hua S.X."/>
        </authorList>
    </citation>
    <scope>NUCLEOTIDE SEQUENCE [LARGE SCALE GENOMIC DNA]</scope>
    <source>
        <strain evidence="1 2">Marx 270</strain>
    </source>
</reference>
<dbReference type="HOGENOM" id="CLU_2360591_0_0_1"/>
<keyword evidence="2" id="KW-1185">Reference proteome</keyword>
<reference evidence="2" key="2">
    <citation type="submission" date="2015-01" db="EMBL/GenBank/DDBJ databases">
        <title>Evolutionary Origins and Diversification of the Mycorrhizal Mutualists.</title>
        <authorList>
            <consortium name="DOE Joint Genome Institute"/>
            <consortium name="Mycorrhizal Genomics Consortium"/>
            <person name="Kohler A."/>
            <person name="Kuo A."/>
            <person name="Nagy L.G."/>
            <person name="Floudas D."/>
            <person name="Copeland A."/>
            <person name="Barry K.W."/>
            <person name="Cichocki N."/>
            <person name="Veneault-Fourrey C."/>
            <person name="LaButti K."/>
            <person name="Lindquist E.A."/>
            <person name="Lipzen A."/>
            <person name="Lundell T."/>
            <person name="Morin E."/>
            <person name="Murat C."/>
            <person name="Riley R."/>
            <person name="Ohm R."/>
            <person name="Sun H."/>
            <person name="Tunlid A."/>
            <person name="Henrissat B."/>
            <person name="Grigoriev I.V."/>
            <person name="Hibbett D.S."/>
            <person name="Martin F."/>
        </authorList>
    </citation>
    <scope>NUCLEOTIDE SEQUENCE [LARGE SCALE GENOMIC DNA]</scope>
    <source>
        <strain evidence="2">Marx 270</strain>
    </source>
</reference>
<gene>
    <name evidence="1" type="ORF">M404DRAFT_715537</name>
</gene>
<dbReference type="InParanoid" id="A0A0C3P3Z6"/>
<proteinExistence type="predicted"/>
<dbReference type="EMBL" id="KN831983">
    <property type="protein sequence ID" value="KIO02191.1"/>
    <property type="molecule type" value="Genomic_DNA"/>
</dbReference>
<sequence length="96" mass="10586">MYPSESQVNMVVVLEHAVQAKVIPKYRCQWLAPVSKSKSSVCNPGIAVVRKEVLDGVLARGQIRKAVVYICVWCMRAAGGGRTCCRCREYPNTTLG</sequence>
<protein>
    <submittedName>
        <fullName evidence="1">Uncharacterized protein</fullName>
    </submittedName>
</protein>
<evidence type="ECO:0000313" key="2">
    <source>
        <dbReference type="Proteomes" id="UP000054217"/>
    </source>
</evidence>
<evidence type="ECO:0000313" key="1">
    <source>
        <dbReference type="EMBL" id="KIO02191.1"/>
    </source>
</evidence>